<evidence type="ECO:0000313" key="3">
    <source>
        <dbReference type="Proteomes" id="UP000005867"/>
    </source>
</evidence>
<sequence>MAGEGDTWHTAPRRPTPTPRAAGLRAVPAHNHNLQLPGGY</sequence>
<proteinExistence type="predicted"/>
<evidence type="ECO:0000313" key="2">
    <source>
        <dbReference type="EMBL" id="AET32328.1"/>
    </source>
</evidence>
<gene>
    <name evidence="2" type="ORF">P186_0887</name>
</gene>
<evidence type="ECO:0000256" key="1">
    <source>
        <dbReference type="SAM" id="MobiDB-lite"/>
    </source>
</evidence>
<dbReference type="EMBL" id="CP003098">
    <property type="protein sequence ID" value="AET32328.1"/>
    <property type="molecule type" value="Genomic_DNA"/>
</dbReference>
<dbReference type="BioCyc" id="PSP1104324:GJSN-867-MONOMER"/>
<reference evidence="2 3" key="1">
    <citation type="journal article" date="2012" name="J. Bacteriol.">
        <title>Complete genome sequence of strain 1860, a crenarchaeon of the genus pyrobaculum able to grow with various electron acceptors.</title>
        <authorList>
            <person name="Mardanov A.V."/>
            <person name="Gumerov V.M."/>
            <person name="Slobodkina G.B."/>
            <person name="Beletsky A.V."/>
            <person name="Bonch-Osmolovskaya E.A."/>
            <person name="Ravin N.V."/>
            <person name="Skryabin K.G."/>
        </authorList>
    </citation>
    <scope>NUCLEOTIDE SEQUENCE [LARGE SCALE GENOMIC DNA]</scope>
    <source>
        <strain evidence="2 3">1860</strain>
    </source>
</reference>
<dbReference type="HOGENOM" id="CLU_3283008_0_0_2"/>
<dbReference type="KEGG" id="pyr:P186_0887"/>
<accession>G7VB18</accession>
<protein>
    <submittedName>
        <fullName evidence="2">Uncharacterized protein</fullName>
    </submittedName>
</protein>
<organism evidence="2 3">
    <name type="scientific">Pyrobaculum ferrireducens</name>
    <dbReference type="NCBI Taxonomy" id="1104324"/>
    <lineage>
        <taxon>Archaea</taxon>
        <taxon>Thermoproteota</taxon>
        <taxon>Thermoprotei</taxon>
        <taxon>Thermoproteales</taxon>
        <taxon>Thermoproteaceae</taxon>
        <taxon>Pyrobaculum</taxon>
    </lineage>
</organism>
<dbReference type="STRING" id="1104324.P186_0887"/>
<feature type="region of interest" description="Disordered" evidence="1">
    <location>
        <begin position="1"/>
        <end position="40"/>
    </location>
</feature>
<dbReference type="AlphaFoldDB" id="G7VB18"/>
<keyword evidence="3" id="KW-1185">Reference proteome</keyword>
<dbReference type="Proteomes" id="UP000005867">
    <property type="component" value="Chromosome"/>
</dbReference>
<name>G7VB18_9CREN</name>